<dbReference type="OrthoDB" id="9807854at2"/>
<dbReference type="Pfam" id="PF07396">
    <property type="entry name" value="Porin_O_P"/>
    <property type="match status" value="1"/>
</dbReference>
<accession>A0A0A0MBJ1</accession>
<sequence>MKKTPAALAAALLLGALPAHGFEIGEFAGSTVSFEGLLQSDHYWYDSDRAPLDGDPGDGDDSDHGIRRAELVLKGDGPGGLDWVVGYDAEGESWLDVNAGFDLGGGHAVRVGQFKQPIGLEELSSSKNNDFVSKAAATNAFATSRRLGASYGYGGDGWSLTASAFGRNLTSGGAHGSGYGVRATWAPVNDGGRTLHLGLAHVDHDTDADTLRLRVRPQADMAGDRLVDTGTLTDADRLATTGIEGLWMAGPLKLQAEYMQGDVDRLAGPDFTASGGYLSAVYNLTGEGWSYRGGVPRTASPAGPRGMWQLAARADTLDFDDAGIEGGRMDAFTVGVNWYYRDNFKVALNWSSIDSERAGLPDDPSIIALRGQMHW</sequence>
<proteinExistence type="predicted"/>
<comment type="caution">
    <text evidence="2">The sequence shown here is derived from an EMBL/GenBank/DDBJ whole genome shotgun (WGS) entry which is preliminary data.</text>
</comment>
<evidence type="ECO:0000313" key="2">
    <source>
        <dbReference type="EMBL" id="KGO98831.1"/>
    </source>
</evidence>
<dbReference type="eggNOG" id="COG3746">
    <property type="taxonomic scope" value="Bacteria"/>
</dbReference>
<feature type="signal peptide" evidence="1">
    <location>
        <begin position="1"/>
        <end position="21"/>
    </location>
</feature>
<dbReference type="EMBL" id="AVBH01000046">
    <property type="protein sequence ID" value="KGO98831.1"/>
    <property type="molecule type" value="Genomic_DNA"/>
</dbReference>
<evidence type="ECO:0000313" key="3">
    <source>
        <dbReference type="Proteomes" id="UP000030003"/>
    </source>
</evidence>
<organism evidence="2 3">
    <name type="scientific">Lysobacter defluvii IMMIB APB-9 = DSM 18482</name>
    <dbReference type="NCBI Taxonomy" id="1385515"/>
    <lineage>
        <taxon>Bacteria</taxon>
        <taxon>Pseudomonadati</taxon>
        <taxon>Pseudomonadota</taxon>
        <taxon>Gammaproteobacteria</taxon>
        <taxon>Lysobacterales</taxon>
        <taxon>Lysobacteraceae</taxon>
        <taxon>Novilysobacter</taxon>
    </lineage>
</organism>
<dbReference type="InterPro" id="IPR010870">
    <property type="entry name" value="Porin_O/P"/>
</dbReference>
<name>A0A0A0MBJ1_9GAMM</name>
<feature type="chain" id="PRO_5001966799" evidence="1">
    <location>
        <begin position="22"/>
        <end position="375"/>
    </location>
</feature>
<keyword evidence="1" id="KW-0732">Signal</keyword>
<dbReference type="Gene3D" id="2.40.160.10">
    <property type="entry name" value="Porin"/>
    <property type="match status" value="1"/>
</dbReference>
<dbReference type="STRING" id="1385515.GCA_000423325_00553"/>
<gene>
    <name evidence="2" type="ORF">N791_13215</name>
</gene>
<protein>
    <submittedName>
        <fullName evidence="2">Porin</fullName>
    </submittedName>
</protein>
<evidence type="ECO:0000256" key="1">
    <source>
        <dbReference type="SAM" id="SignalP"/>
    </source>
</evidence>
<dbReference type="RefSeq" id="WP_027069068.1">
    <property type="nucleotide sequence ID" value="NZ_AUHT01000005.1"/>
</dbReference>
<keyword evidence="3" id="KW-1185">Reference proteome</keyword>
<dbReference type="Proteomes" id="UP000030003">
    <property type="component" value="Unassembled WGS sequence"/>
</dbReference>
<dbReference type="AlphaFoldDB" id="A0A0A0MBJ1"/>
<dbReference type="SUPFAM" id="SSF56935">
    <property type="entry name" value="Porins"/>
    <property type="match status" value="1"/>
</dbReference>
<dbReference type="InterPro" id="IPR023614">
    <property type="entry name" value="Porin_dom_sf"/>
</dbReference>
<reference evidence="2 3" key="1">
    <citation type="submission" date="2013-08" db="EMBL/GenBank/DDBJ databases">
        <title>Genomic analysis of Lysobacter defluvii.</title>
        <authorList>
            <person name="Wang Q."/>
            <person name="Wang G."/>
        </authorList>
    </citation>
    <scope>NUCLEOTIDE SEQUENCE [LARGE SCALE GENOMIC DNA]</scope>
    <source>
        <strain evidence="2 3">IMMIB APB-9</strain>
    </source>
</reference>